<comment type="similarity">
    <text evidence="1">Belongs to the methyltransferase superfamily. LaeA methyltransferase family.</text>
</comment>
<protein>
    <recommendedName>
        <fullName evidence="5">Methyltransferase</fullName>
    </recommendedName>
</protein>
<feature type="compositionally biased region" description="Basic and acidic residues" evidence="2">
    <location>
        <begin position="390"/>
        <end position="400"/>
    </location>
</feature>
<evidence type="ECO:0000256" key="2">
    <source>
        <dbReference type="SAM" id="MobiDB-lite"/>
    </source>
</evidence>
<keyword evidence="4" id="KW-1185">Reference proteome</keyword>
<reference evidence="3 4" key="1">
    <citation type="submission" date="2024-01" db="EMBL/GenBank/DDBJ databases">
        <authorList>
            <person name="Allen C."/>
            <person name="Tagirdzhanova G."/>
        </authorList>
    </citation>
    <scope>NUCLEOTIDE SEQUENCE [LARGE SCALE GENOMIC DNA]</scope>
</reference>
<accession>A0ABP0BQX5</accession>
<comment type="caution">
    <text evidence="3">The sequence shown here is derived from an EMBL/GenBank/DDBJ whole genome shotgun (WGS) entry which is preliminary data.</text>
</comment>
<dbReference type="PANTHER" id="PTHR43591">
    <property type="entry name" value="METHYLTRANSFERASE"/>
    <property type="match status" value="1"/>
</dbReference>
<dbReference type="SUPFAM" id="SSF53335">
    <property type="entry name" value="S-adenosyl-L-methionine-dependent methyltransferases"/>
    <property type="match status" value="1"/>
</dbReference>
<name>A0ABP0BQX5_9PEZI</name>
<sequence length="425" mass="47448">MASALDSDFSISEHVSLVVHELGREADFADEDDMPLPEPDQTMNSNMLEVDDEDGEPTESLYAASHYPIIPIRYRVERFDAATINSSSRSLYDEELDYTMENGRRYCGDYIFPNDELEQDRLRVMHQVFLNVFNFELTSVPLEDPKYILDIGTGTGEWAIGIAELYPYCEVVGVDISAIQPTAVPHNVFFEVDDCEIEWMRPDDTVDLVHLRDMAGAFADWDFVFREALACLKPGGYIEVLDFHDETGQKTNFLESFAPDAQIHAFARAIDEASIKAGRRRGTHHLEAERLAHLGFVDVKISERALPLNAHSDSVAKMWLIACLHTIEAGSLRLLTKYLGWEPAHALEVCEEVCQEIKDKALDSSVSSDSLKISLRVLTARKPMLDKLARVASSDDDKSPAFDTSFEAGHSEGDGQSGDESTIGG</sequence>
<feature type="region of interest" description="Disordered" evidence="2">
    <location>
        <begin position="28"/>
        <end position="58"/>
    </location>
</feature>
<dbReference type="InterPro" id="IPR029063">
    <property type="entry name" value="SAM-dependent_MTases_sf"/>
</dbReference>
<feature type="region of interest" description="Disordered" evidence="2">
    <location>
        <begin position="390"/>
        <end position="425"/>
    </location>
</feature>
<dbReference type="Gene3D" id="3.40.50.150">
    <property type="entry name" value="Vaccinia Virus protein VP39"/>
    <property type="match status" value="1"/>
</dbReference>
<dbReference type="Pfam" id="PF13489">
    <property type="entry name" value="Methyltransf_23"/>
    <property type="match status" value="1"/>
</dbReference>
<evidence type="ECO:0008006" key="5">
    <source>
        <dbReference type="Google" id="ProtNLM"/>
    </source>
</evidence>
<dbReference type="CDD" id="cd02440">
    <property type="entry name" value="AdoMet_MTases"/>
    <property type="match status" value="1"/>
</dbReference>
<dbReference type="Proteomes" id="UP001642405">
    <property type="component" value="Unassembled WGS sequence"/>
</dbReference>
<proteinExistence type="inferred from homology"/>
<dbReference type="EMBL" id="CAWUHB010000022">
    <property type="protein sequence ID" value="CAK7221511.1"/>
    <property type="molecule type" value="Genomic_DNA"/>
</dbReference>
<organism evidence="3 4">
    <name type="scientific">Sporothrix curviconia</name>
    <dbReference type="NCBI Taxonomy" id="1260050"/>
    <lineage>
        <taxon>Eukaryota</taxon>
        <taxon>Fungi</taxon>
        <taxon>Dikarya</taxon>
        <taxon>Ascomycota</taxon>
        <taxon>Pezizomycotina</taxon>
        <taxon>Sordariomycetes</taxon>
        <taxon>Sordariomycetidae</taxon>
        <taxon>Ophiostomatales</taxon>
        <taxon>Ophiostomataceae</taxon>
        <taxon>Sporothrix</taxon>
    </lineage>
</organism>
<evidence type="ECO:0000313" key="4">
    <source>
        <dbReference type="Proteomes" id="UP001642405"/>
    </source>
</evidence>
<gene>
    <name evidence="3" type="ORF">SCUCBS95973_004524</name>
</gene>
<dbReference type="PANTHER" id="PTHR43591:SF105">
    <property type="entry name" value="METHYLTRANSFERASE DOMAIN-CONTAINING PROTEIN-RELATED"/>
    <property type="match status" value="1"/>
</dbReference>
<evidence type="ECO:0000256" key="1">
    <source>
        <dbReference type="ARBA" id="ARBA00038158"/>
    </source>
</evidence>
<evidence type="ECO:0000313" key="3">
    <source>
        <dbReference type="EMBL" id="CAK7221511.1"/>
    </source>
</evidence>